<feature type="non-terminal residue" evidence="2">
    <location>
        <position position="165"/>
    </location>
</feature>
<dbReference type="PANTHER" id="PTHR36867">
    <property type="entry name" value="MCG131172, ISOFORM CRA_A"/>
    <property type="match status" value="1"/>
</dbReference>
<proteinExistence type="predicted"/>
<feature type="non-terminal residue" evidence="2">
    <location>
        <position position="1"/>
    </location>
</feature>
<organism evidence="2">
    <name type="scientific">Arion vulgaris</name>
    <dbReference type="NCBI Taxonomy" id="1028688"/>
    <lineage>
        <taxon>Eukaryota</taxon>
        <taxon>Metazoa</taxon>
        <taxon>Spiralia</taxon>
        <taxon>Lophotrochozoa</taxon>
        <taxon>Mollusca</taxon>
        <taxon>Gastropoda</taxon>
        <taxon>Heterobranchia</taxon>
        <taxon>Euthyneura</taxon>
        <taxon>Panpulmonata</taxon>
        <taxon>Eupulmonata</taxon>
        <taxon>Stylommatophora</taxon>
        <taxon>Helicina</taxon>
        <taxon>Arionoidea</taxon>
        <taxon>Arionidae</taxon>
        <taxon>Arion</taxon>
    </lineage>
</organism>
<dbReference type="AlphaFoldDB" id="A0A0B6Z203"/>
<feature type="compositionally biased region" description="Basic residues" evidence="1">
    <location>
        <begin position="63"/>
        <end position="73"/>
    </location>
</feature>
<dbReference type="PANTHER" id="PTHR36867:SF1">
    <property type="entry name" value="RIKEN CDNA 2610318N02 GENE"/>
    <property type="match status" value="1"/>
</dbReference>
<evidence type="ECO:0000313" key="2">
    <source>
        <dbReference type="EMBL" id="CEK62563.1"/>
    </source>
</evidence>
<feature type="region of interest" description="Disordered" evidence="1">
    <location>
        <begin position="61"/>
        <end position="98"/>
    </location>
</feature>
<feature type="compositionally biased region" description="Basic and acidic residues" evidence="1">
    <location>
        <begin position="74"/>
        <end position="98"/>
    </location>
</feature>
<accession>A0A0B6Z203</accession>
<gene>
    <name evidence="2" type="primary">ORF45518</name>
</gene>
<evidence type="ECO:0000256" key="1">
    <source>
        <dbReference type="SAM" id="MobiDB-lite"/>
    </source>
</evidence>
<reference evidence="2" key="1">
    <citation type="submission" date="2014-12" db="EMBL/GenBank/DDBJ databases">
        <title>Insight into the proteome of Arion vulgaris.</title>
        <authorList>
            <person name="Aradska J."/>
            <person name="Bulat T."/>
            <person name="Smidak R."/>
            <person name="Sarate P."/>
            <person name="Gangsoo J."/>
            <person name="Sialana F."/>
            <person name="Bilban M."/>
            <person name="Lubec G."/>
        </authorList>
    </citation>
    <scope>NUCLEOTIDE SEQUENCE</scope>
    <source>
        <tissue evidence="2">Skin</tissue>
    </source>
</reference>
<sequence>EEMESSGVISFVKSKMMSLLHGEQYPHCLIKASDCVQKSNSLKSGMCKTFQLSQELKGNATRHSSRLAAKKQTKITERRDNMQSLDSTERNTEDKANTKVVSVDKDEPLKKNTDVRIITSRPKLNMTSTTRPLCIDISRNNILQPTSVAVRSVAVPVNCEKNKEC</sequence>
<protein>
    <submittedName>
        <fullName evidence="2">Uncharacterized protein</fullName>
    </submittedName>
</protein>
<name>A0A0B6Z203_9EUPU</name>
<dbReference type="EMBL" id="HACG01015698">
    <property type="protein sequence ID" value="CEK62563.1"/>
    <property type="molecule type" value="Transcribed_RNA"/>
</dbReference>